<sequence length="242" mass="28239">MKRTEYFENNIEDFGFKELYIGKVYASWIFSIIKPYLGNRILEIGCGLGNMVEYYPRTSSLIQSDVEDDYLSIVKRRLKQRKNSQTMRLNILNLNSSDLSKLKKRKINTIMAINVLEHIKDDVKALKNIYRVLERHGKVILFVPAVPFIYGSLDEAFEHFRRYTKDELTIKMKKSGFEIVTIRYFNIVGIIWWFIVGKILKIRKLPPKTGRILNIIVPILALSEAFIHPPTGQSLILVARKE</sequence>
<name>A0A1F5YT99_9BACT</name>
<dbReference type="STRING" id="1798371.A2W14_00075"/>
<feature type="transmembrane region" description="Helical" evidence="1">
    <location>
        <begin position="182"/>
        <end position="200"/>
    </location>
</feature>
<dbReference type="InterPro" id="IPR029063">
    <property type="entry name" value="SAM-dependent_MTases_sf"/>
</dbReference>
<dbReference type="SUPFAM" id="SSF53335">
    <property type="entry name" value="S-adenosyl-L-methionine-dependent methyltransferases"/>
    <property type="match status" value="1"/>
</dbReference>
<feature type="domain" description="Methyltransferase type 11" evidence="2">
    <location>
        <begin position="42"/>
        <end position="141"/>
    </location>
</feature>
<organism evidence="3 4">
    <name type="scientific">Candidatus Gottesmanbacteria bacterium RBG_16_37_8</name>
    <dbReference type="NCBI Taxonomy" id="1798371"/>
    <lineage>
        <taxon>Bacteria</taxon>
        <taxon>Candidatus Gottesmaniibacteriota</taxon>
    </lineage>
</organism>
<keyword evidence="1" id="KW-0812">Transmembrane</keyword>
<keyword evidence="1" id="KW-1133">Transmembrane helix</keyword>
<dbReference type="AlphaFoldDB" id="A0A1F5YT99"/>
<proteinExistence type="predicted"/>
<dbReference type="EMBL" id="MFJA01000030">
    <property type="protein sequence ID" value="OGG03334.1"/>
    <property type="molecule type" value="Genomic_DNA"/>
</dbReference>
<dbReference type="CDD" id="cd02440">
    <property type="entry name" value="AdoMet_MTases"/>
    <property type="match status" value="1"/>
</dbReference>
<evidence type="ECO:0000313" key="3">
    <source>
        <dbReference type="EMBL" id="OGG03334.1"/>
    </source>
</evidence>
<evidence type="ECO:0000259" key="2">
    <source>
        <dbReference type="Pfam" id="PF08241"/>
    </source>
</evidence>
<dbReference type="InterPro" id="IPR013216">
    <property type="entry name" value="Methyltransf_11"/>
</dbReference>
<evidence type="ECO:0000256" key="1">
    <source>
        <dbReference type="SAM" id="Phobius"/>
    </source>
</evidence>
<accession>A0A1F5YT99</accession>
<dbReference type="GO" id="GO:0008757">
    <property type="term" value="F:S-adenosylmethionine-dependent methyltransferase activity"/>
    <property type="evidence" value="ECO:0007669"/>
    <property type="project" value="InterPro"/>
</dbReference>
<evidence type="ECO:0000313" key="4">
    <source>
        <dbReference type="Proteomes" id="UP000176665"/>
    </source>
</evidence>
<dbReference type="Pfam" id="PF08241">
    <property type="entry name" value="Methyltransf_11"/>
    <property type="match status" value="1"/>
</dbReference>
<keyword evidence="1" id="KW-0472">Membrane</keyword>
<dbReference type="Gene3D" id="3.40.50.150">
    <property type="entry name" value="Vaccinia Virus protein VP39"/>
    <property type="match status" value="1"/>
</dbReference>
<gene>
    <name evidence="3" type="ORF">A2W14_00075</name>
</gene>
<protein>
    <recommendedName>
        <fullName evidence="2">Methyltransferase type 11 domain-containing protein</fullName>
    </recommendedName>
</protein>
<comment type="caution">
    <text evidence="3">The sequence shown here is derived from an EMBL/GenBank/DDBJ whole genome shotgun (WGS) entry which is preliminary data.</text>
</comment>
<reference evidence="3 4" key="1">
    <citation type="journal article" date="2016" name="Nat. Commun.">
        <title>Thousands of microbial genomes shed light on interconnected biogeochemical processes in an aquifer system.</title>
        <authorList>
            <person name="Anantharaman K."/>
            <person name="Brown C.T."/>
            <person name="Hug L.A."/>
            <person name="Sharon I."/>
            <person name="Castelle C.J."/>
            <person name="Probst A.J."/>
            <person name="Thomas B.C."/>
            <person name="Singh A."/>
            <person name="Wilkins M.J."/>
            <person name="Karaoz U."/>
            <person name="Brodie E.L."/>
            <person name="Williams K.H."/>
            <person name="Hubbard S.S."/>
            <person name="Banfield J.F."/>
        </authorList>
    </citation>
    <scope>NUCLEOTIDE SEQUENCE [LARGE SCALE GENOMIC DNA]</scope>
</reference>
<dbReference type="Proteomes" id="UP000176665">
    <property type="component" value="Unassembled WGS sequence"/>
</dbReference>